<dbReference type="InterPro" id="IPR050248">
    <property type="entry name" value="Polysacc_deacetylase_ArnD"/>
</dbReference>
<keyword evidence="4" id="KW-1185">Reference proteome</keyword>
<dbReference type="InterPro" id="IPR002509">
    <property type="entry name" value="NODB_dom"/>
</dbReference>
<feature type="region of interest" description="Disordered" evidence="1">
    <location>
        <begin position="19"/>
        <end position="87"/>
    </location>
</feature>
<dbReference type="CDD" id="cd10917">
    <property type="entry name" value="CE4_NodB_like_6s_7s"/>
    <property type="match status" value="1"/>
</dbReference>
<dbReference type="PROSITE" id="PS51257">
    <property type="entry name" value="PROKAR_LIPOPROTEIN"/>
    <property type="match status" value="1"/>
</dbReference>
<feature type="compositionally biased region" description="Acidic residues" evidence="1">
    <location>
        <begin position="20"/>
        <end position="75"/>
    </location>
</feature>
<proteinExistence type="predicted"/>
<comment type="caution">
    <text evidence="3">The sequence shown here is derived from an EMBL/GenBank/DDBJ whole genome shotgun (WGS) entry which is preliminary data.</text>
</comment>
<organism evidence="3 4">
    <name type="scientific">Thalassorhabdus alkalitolerans</name>
    <dbReference type="NCBI Taxonomy" id="2282697"/>
    <lineage>
        <taxon>Bacteria</taxon>
        <taxon>Bacillati</taxon>
        <taxon>Bacillota</taxon>
        <taxon>Bacilli</taxon>
        <taxon>Bacillales</taxon>
        <taxon>Bacillaceae</taxon>
        <taxon>Thalassorhabdus</taxon>
    </lineage>
</organism>
<dbReference type="Gene3D" id="3.20.20.370">
    <property type="entry name" value="Glycoside hydrolase/deacetylase"/>
    <property type="match status" value="1"/>
</dbReference>
<evidence type="ECO:0000313" key="3">
    <source>
        <dbReference type="EMBL" id="MFC5712341.1"/>
    </source>
</evidence>
<reference evidence="4" key="1">
    <citation type="journal article" date="2019" name="Int. J. Syst. Evol. Microbiol.">
        <title>The Global Catalogue of Microorganisms (GCM) 10K type strain sequencing project: providing services to taxonomists for standard genome sequencing and annotation.</title>
        <authorList>
            <consortium name="The Broad Institute Genomics Platform"/>
            <consortium name="The Broad Institute Genome Sequencing Center for Infectious Disease"/>
            <person name="Wu L."/>
            <person name="Ma J."/>
        </authorList>
    </citation>
    <scope>NUCLEOTIDE SEQUENCE [LARGE SCALE GENOMIC DNA]</scope>
    <source>
        <strain evidence="4">CECT 7184</strain>
    </source>
</reference>
<sequence>MKKYIGIFALALTVTACTETETDVEEVEEEMPEENNIEETDDETADIEETEEGGGVDEDPGSEALNEEEDQGDAEAAEHEGSYTVNQNDWSLEPVNDADEQVVLLTIDDAPDNHGVEMAEILYELDAPAIFFVNGHFLQSEEGEEQLEAIYDMGFAIGNHTMNHQKLDDVSEEEQTEEIVELNDLIEDIIGERPEYFRAPHGVNTDHAREVVEEENMILMNWTYGYDWEADYTEPEPLAEIMVETELLRDGANLLMHDREWTMEALEDIVLGLEEKGYGFVHPDQIEE</sequence>
<dbReference type="PROSITE" id="PS51677">
    <property type="entry name" value="NODB"/>
    <property type="match status" value="1"/>
</dbReference>
<dbReference type="Proteomes" id="UP001596142">
    <property type="component" value="Unassembled WGS sequence"/>
</dbReference>
<evidence type="ECO:0000256" key="1">
    <source>
        <dbReference type="SAM" id="MobiDB-lite"/>
    </source>
</evidence>
<dbReference type="InterPro" id="IPR011330">
    <property type="entry name" value="Glyco_hydro/deAcase_b/a-brl"/>
</dbReference>
<accession>A0ABW0YKT8</accession>
<dbReference type="EMBL" id="JBHSOZ010000003">
    <property type="protein sequence ID" value="MFC5712341.1"/>
    <property type="molecule type" value="Genomic_DNA"/>
</dbReference>
<feature type="domain" description="NodB homology" evidence="2">
    <location>
        <begin position="101"/>
        <end position="281"/>
    </location>
</feature>
<dbReference type="RefSeq" id="WP_385939442.1">
    <property type="nucleotide sequence ID" value="NZ_JBHSOZ010000003.1"/>
</dbReference>
<dbReference type="PANTHER" id="PTHR10587">
    <property type="entry name" value="GLYCOSYL TRANSFERASE-RELATED"/>
    <property type="match status" value="1"/>
</dbReference>
<evidence type="ECO:0000313" key="4">
    <source>
        <dbReference type="Proteomes" id="UP001596142"/>
    </source>
</evidence>
<dbReference type="SUPFAM" id="SSF88713">
    <property type="entry name" value="Glycoside hydrolase/deacetylase"/>
    <property type="match status" value="1"/>
</dbReference>
<gene>
    <name evidence="3" type="ORF">ACFPU1_06065</name>
</gene>
<evidence type="ECO:0000259" key="2">
    <source>
        <dbReference type="PROSITE" id="PS51677"/>
    </source>
</evidence>
<protein>
    <submittedName>
        <fullName evidence="3">Polysaccharide deacetylase family protein</fullName>
    </submittedName>
</protein>
<name>A0ABW0YKT8_9BACI</name>
<dbReference type="Pfam" id="PF01522">
    <property type="entry name" value="Polysacc_deac_1"/>
    <property type="match status" value="1"/>
</dbReference>